<keyword evidence="2" id="KW-0808">Transferase</keyword>
<proteinExistence type="predicted"/>
<dbReference type="RefSeq" id="WP_089530461.1">
    <property type="nucleotide sequence ID" value="NZ_CP022437.1"/>
</dbReference>
<evidence type="ECO:0000256" key="1">
    <source>
        <dbReference type="SAM" id="Coils"/>
    </source>
</evidence>
<keyword evidence="3" id="KW-1185">Reference proteome</keyword>
<dbReference type="EMBL" id="CP022437">
    <property type="protein sequence ID" value="ASN03891.1"/>
    <property type="molecule type" value="Genomic_DNA"/>
</dbReference>
<feature type="coiled-coil region" evidence="1">
    <location>
        <begin position="3"/>
        <end position="30"/>
    </location>
</feature>
<dbReference type="KEGG" id="vne:CFK40_02175"/>
<dbReference type="SUPFAM" id="SSF81593">
    <property type="entry name" value="Nucleotidyltransferase substrate binding subunit/domain"/>
    <property type="match status" value="1"/>
</dbReference>
<gene>
    <name evidence="2" type="ORF">CFK40_02175</name>
</gene>
<dbReference type="NCBIfam" id="TIGR01987">
    <property type="entry name" value="HI0074"/>
    <property type="match status" value="1"/>
</dbReference>
<name>A0A221M8D6_9BACI</name>
<dbReference type="InterPro" id="IPR010235">
    <property type="entry name" value="HepT"/>
</dbReference>
<sequence>MSHRKLRQSMENLQKAIRRLEDALNEDEINSLYIDGTIQRFEFTFELYWKTLKRLLEEEGIEPKTPRDTLKRAYAIGWLENEESWLQMLRDRNETSYVYDEEKAKRIYKHIAGYFPEMKATFNVLKEKYKDSENEVPND</sequence>
<organism evidence="2 3">
    <name type="scientific">Virgibacillus necropolis</name>
    <dbReference type="NCBI Taxonomy" id="163877"/>
    <lineage>
        <taxon>Bacteria</taxon>
        <taxon>Bacillati</taxon>
        <taxon>Bacillota</taxon>
        <taxon>Bacilli</taxon>
        <taxon>Bacillales</taxon>
        <taxon>Bacillaceae</taxon>
        <taxon>Virgibacillus</taxon>
    </lineage>
</organism>
<keyword evidence="1" id="KW-0175">Coiled coil</keyword>
<dbReference type="AlphaFoldDB" id="A0A221M8D6"/>
<reference evidence="2 3" key="1">
    <citation type="journal article" date="2003" name="Int. J. Syst. Evol. Microbiol.">
        <title>Virgibacillus carmonensis sp. nov., Virgibacillus necropolis sp. nov. and Virgibacillus picturae sp. nov., three novel species isolated from deteriorated mural paintings, transfer of the species of the genus salibacillus to Virgibacillus, as Virgibacillus marismortui comb. nov. and Virgibacillus salexigens comb. nov., and emended description of the genus Virgibacillus.</title>
        <authorList>
            <person name="Heyrman J."/>
            <person name="Logan N.A."/>
            <person name="Busse H.J."/>
            <person name="Balcaen A."/>
            <person name="Lebbe L."/>
            <person name="Rodriguez-Diaz M."/>
            <person name="Swings J."/>
            <person name="De Vos P."/>
        </authorList>
    </citation>
    <scope>NUCLEOTIDE SEQUENCE [LARGE SCALE GENOMIC DNA]</scope>
    <source>
        <strain evidence="2 3">LMG 19488</strain>
    </source>
</reference>
<dbReference type="OrthoDB" id="9810452at2"/>
<dbReference type="Gene3D" id="1.20.120.330">
    <property type="entry name" value="Nucleotidyltransferases domain 2"/>
    <property type="match status" value="1"/>
</dbReference>
<dbReference type="Pfam" id="PF08780">
    <property type="entry name" value="NTase_sub_bind"/>
    <property type="match status" value="1"/>
</dbReference>
<evidence type="ECO:0000313" key="3">
    <source>
        <dbReference type="Proteomes" id="UP000204391"/>
    </source>
</evidence>
<evidence type="ECO:0000313" key="2">
    <source>
        <dbReference type="EMBL" id="ASN03891.1"/>
    </source>
</evidence>
<dbReference type="GO" id="GO:0016740">
    <property type="term" value="F:transferase activity"/>
    <property type="evidence" value="ECO:0007669"/>
    <property type="project" value="UniProtKB-KW"/>
</dbReference>
<dbReference type="Proteomes" id="UP000204391">
    <property type="component" value="Chromosome"/>
</dbReference>
<accession>A0A221M8D6</accession>
<protein>
    <submittedName>
        <fullName evidence="2">Nucleotidyltransferase</fullName>
    </submittedName>
</protein>